<keyword evidence="3" id="KW-0472">Membrane</keyword>
<dbReference type="GO" id="GO:0005737">
    <property type="term" value="C:cytoplasm"/>
    <property type="evidence" value="ECO:0007669"/>
    <property type="project" value="TreeGrafter"/>
</dbReference>
<feature type="domain" description="Gasdermin pore forming" evidence="4">
    <location>
        <begin position="1"/>
        <end position="67"/>
    </location>
</feature>
<keyword evidence="6" id="KW-1185">Reference proteome</keyword>
<dbReference type="PANTHER" id="PTHR15207">
    <property type="entry name" value="NONSYNDROMIC HEARING IMPAIRMENT PROTEIN"/>
    <property type="match status" value="1"/>
</dbReference>
<evidence type="ECO:0000256" key="3">
    <source>
        <dbReference type="ARBA" id="ARBA00023136"/>
    </source>
</evidence>
<evidence type="ECO:0000256" key="2">
    <source>
        <dbReference type="ARBA" id="ARBA00009279"/>
    </source>
</evidence>
<protein>
    <submittedName>
        <fullName evidence="5">Non-syndromic hearing impairment protein 5</fullName>
    </submittedName>
</protein>
<organism evidence="5 6">
    <name type="scientific">Balearica regulorum gibbericeps</name>
    <name type="common">East African grey crowned-crane</name>
    <dbReference type="NCBI Taxonomy" id="100784"/>
    <lineage>
        <taxon>Eukaryota</taxon>
        <taxon>Metazoa</taxon>
        <taxon>Chordata</taxon>
        <taxon>Craniata</taxon>
        <taxon>Vertebrata</taxon>
        <taxon>Euteleostomi</taxon>
        <taxon>Archelosauria</taxon>
        <taxon>Archosauria</taxon>
        <taxon>Dinosauria</taxon>
        <taxon>Saurischia</taxon>
        <taxon>Theropoda</taxon>
        <taxon>Coelurosauria</taxon>
        <taxon>Aves</taxon>
        <taxon>Neognathae</taxon>
        <taxon>Neoaves</taxon>
        <taxon>Gruiformes</taxon>
        <taxon>Gruidae</taxon>
        <taxon>Balearica</taxon>
    </lineage>
</organism>
<name>A0A087V9C4_BALRE</name>
<comment type="subcellular location">
    <subcellularLocation>
        <location evidence="1">Endomembrane system</location>
    </subcellularLocation>
</comment>
<evidence type="ECO:0000313" key="6">
    <source>
        <dbReference type="Proteomes" id="UP000053309"/>
    </source>
</evidence>
<dbReference type="GO" id="GO:0012505">
    <property type="term" value="C:endomembrane system"/>
    <property type="evidence" value="ECO:0007669"/>
    <property type="project" value="UniProtKB-SubCell"/>
</dbReference>
<dbReference type="PANTHER" id="PTHR15207:SF1">
    <property type="entry name" value="GASDERMIN-E"/>
    <property type="match status" value="1"/>
</dbReference>
<dbReference type="GO" id="GO:0012501">
    <property type="term" value="P:programmed cell death"/>
    <property type="evidence" value="ECO:0007669"/>
    <property type="project" value="InterPro"/>
</dbReference>
<evidence type="ECO:0000256" key="1">
    <source>
        <dbReference type="ARBA" id="ARBA00004308"/>
    </source>
</evidence>
<dbReference type="Pfam" id="PF04598">
    <property type="entry name" value="Gasdermin"/>
    <property type="match status" value="1"/>
</dbReference>
<gene>
    <name evidence="5" type="ORF">N312_07660</name>
</gene>
<sequence length="72" mass="8263">MFAKATKNFVRETDSGGDLIPVSHLNSSDKLQLLSLVTKRKKFWCWQKPKYHFLTVTLSDVLTEDKPIKPGK</sequence>
<proteinExistence type="inferred from homology"/>
<dbReference type="InterPro" id="IPR040460">
    <property type="entry name" value="Gasdermin_pore"/>
</dbReference>
<reference evidence="5 6" key="1">
    <citation type="submission" date="2014-04" db="EMBL/GenBank/DDBJ databases">
        <title>Genome evolution of avian class.</title>
        <authorList>
            <person name="Zhang G."/>
            <person name="Li C."/>
        </authorList>
    </citation>
    <scope>NUCLEOTIDE SEQUENCE [LARGE SCALE GENOMIC DNA]</scope>
    <source>
        <strain evidence="5">BGI_N312</strain>
    </source>
</reference>
<feature type="non-terminal residue" evidence="5">
    <location>
        <position position="72"/>
    </location>
</feature>
<accession>A0A087V9C4</accession>
<dbReference type="InterPro" id="IPR042377">
    <property type="entry name" value="GSDME"/>
</dbReference>
<evidence type="ECO:0000259" key="4">
    <source>
        <dbReference type="Pfam" id="PF04598"/>
    </source>
</evidence>
<dbReference type="EMBL" id="KL484732">
    <property type="protein sequence ID" value="KFO09216.1"/>
    <property type="molecule type" value="Genomic_DNA"/>
</dbReference>
<evidence type="ECO:0000313" key="5">
    <source>
        <dbReference type="EMBL" id="KFO09216.1"/>
    </source>
</evidence>
<comment type="similarity">
    <text evidence="2">Belongs to the gasdermin family.</text>
</comment>
<dbReference type="Proteomes" id="UP000053309">
    <property type="component" value="Unassembled WGS sequence"/>
</dbReference>
<dbReference type="AlphaFoldDB" id="A0A087V9C4"/>